<dbReference type="EMBL" id="JAWIIV010000002">
    <property type="protein sequence ID" value="MEC4718284.1"/>
    <property type="molecule type" value="Genomic_DNA"/>
</dbReference>
<dbReference type="Proteomes" id="UP001352263">
    <property type="component" value="Unassembled WGS sequence"/>
</dbReference>
<proteinExistence type="predicted"/>
<dbReference type="RefSeq" id="WP_326505034.1">
    <property type="nucleotide sequence ID" value="NZ_JAWIIV010000002.1"/>
</dbReference>
<keyword evidence="2" id="KW-1185">Reference proteome</keyword>
<sequence length="529" mass="57320">MIRFFRGHAKEYDVRSLLNICLSISESCFIRNYLCRRLRAGGLQLMLCIMPALSPAQESSNTASLIMAERWSDAARAMLREAAAIAPTTGGLPEIQARAGYLDDALDTITRMYPNSQSWGYLELVRGTPNLNPEIRAQLVVQATAAARADGANNLLMFRAGQLAQLTVFHAQEGRSANAASLYAEALQTATRSLQDQANGGYRPVTQELRNATPGTVSEAMFEQVRALLPRVRASQDRTFACVDLAVAAERQSKPALANAFIACGLVEAKGLASAGQRASAETELGTVAVRTGFRHPVLEKPAKIKALREARDGRCEEAYAIATRQGQNLYVDAPQDVLSALVDDALSRGDMKCALYIAQRPKEPVGFVDAATWQRMADKQLARGERQQALVSYRKAGHTLTDGHIEYQRSEYDVRRALQLADSMRNAGLTRESTQLVMQTYGMLAKIYPRNIDGRLAAAIALAPALWRVGEFAAARQLLADACNGLATYDESGAGKIRKARLLVAAGDAAAQIATLSGGKTPHVGPQR</sequence>
<accession>A0ABU6J3R8</accession>
<evidence type="ECO:0000313" key="2">
    <source>
        <dbReference type="Proteomes" id="UP001352263"/>
    </source>
</evidence>
<reference evidence="1 2" key="1">
    <citation type="submission" date="2023-10" db="EMBL/GenBank/DDBJ databases">
        <title>Noviherbaspirillum sp. CPCC 100848 genome assembly.</title>
        <authorList>
            <person name="Li X.Y."/>
            <person name="Fang X.M."/>
        </authorList>
    </citation>
    <scope>NUCLEOTIDE SEQUENCE [LARGE SCALE GENOMIC DNA]</scope>
    <source>
        <strain evidence="1 2">CPCC 100848</strain>
    </source>
</reference>
<name>A0ABU6J3R8_9BURK</name>
<protein>
    <submittedName>
        <fullName evidence="1">Uncharacterized protein</fullName>
    </submittedName>
</protein>
<comment type="caution">
    <text evidence="1">The sequence shown here is derived from an EMBL/GenBank/DDBJ whole genome shotgun (WGS) entry which is preliminary data.</text>
</comment>
<evidence type="ECO:0000313" key="1">
    <source>
        <dbReference type="EMBL" id="MEC4718284.1"/>
    </source>
</evidence>
<gene>
    <name evidence="1" type="ORF">RY831_03930</name>
</gene>
<organism evidence="1 2">
    <name type="scientific">Noviherbaspirillum album</name>
    <dbReference type="NCBI Taxonomy" id="3080276"/>
    <lineage>
        <taxon>Bacteria</taxon>
        <taxon>Pseudomonadati</taxon>
        <taxon>Pseudomonadota</taxon>
        <taxon>Betaproteobacteria</taxon>
        <taxon>Burkholderiales</taxon>
        <taxon>Oxalobacteraceae</taxon>
        <taxon>Noviherbaspirillum</taxon>
    </lineage>
</organism>